<dbReference type="RefSeq" id="WP_012599464.1">
    <property type="nucleotide sequence ID" value="NC_011737.1"/>
</dbReference>
<dbReference type="InterPro" id="IPR011990">
    <property type="entry name" value="TPR-like_helical_dom_sf"/>
</dbReference>
<dbReference type="Pfam" id="PF06041">
    <property type="entry name" value="DUF924"/>
    <property type="match status" value="1"/>
</dbReference>
<dbReference type="AlphaFoldDB" id="B7KMD5"/>
<gene>
    <name evidence="2" type="ordered locus">PCC7424_5377</name>
</gene>
<accession>B7KMD5</accession>
<dbReference type="EMBL" id="CP001293">
    <property type="protein sequence ID" value="ACK73957.1"/>
    <property type="molecule type" value="Genomic_DNA"/>
</dbReference>
<dbReference type="Gene3D" id="1.25.40.10">
    <property type="entry name" value="Tetratricopeptide repeat domain"/>
    <property type="match status" value="1"/>
</dbReference>
<dbReference type="OrthoDB" id="7593450at2"/>
<sequence>MNFESLLAIWFGSPDEPGYGKPQPKWFTKNSSFDQQLHSQFFDLYKQAATGHLDPWKESPLSCLALIILLDQFPRNVFRGQPLAFATDEQALNYAMLAVKRGYDRQLLPLERWFIYLPFEHSESLAHQQQSVELFLTLKDDPDSASAIDYALRHLEVIERFGRFPHRNSILNRPNTPEEEEFLSQPGSSF</sequence>
<dbReference type="KEGG" id="cyc:PCC7424_5377"/>
<reference evidence="3" key="1">
    <citation type="journal article" date="2011" name="MBio">
        <title>Novel metabolic attributes of the genus Cyanothece, comprising a group of unicellular nitrogen-fixing Cyanobacteria.</title>
        <authorList>
            <person name="Bandyopadhyay A."/>
            <person name="Elvitigala T."/>
            <person name="Welsh E."/>
            <person name="Stockel J."/>
            <person name="Liberton M."/>
            <person name="Min H."/>
            <person name="Sherman L.A."/>
            <person name="Pakrasi H.B."/>
        </authorList>
    </citation>
    <scope>NUCLEOTIDE SEQUENCE [LARGE SCALE GENOMIC DNA]</scope>
    <source>
        <strain evidence="3">PCC 7424</strain>
        <plasmid evidence="3">pP742402</plasmid>
    </source>
</reference>
<evidence type="ECO:0000313" key="2">
    <source>
        <dbReference type="EMBL" id="ACK73957.1"/>
    </source>
</evidence>
<dbReference type="SUPFAM" id="SSF48452">
    <property type="entry name" value="TPR-like"/>
    <property type="match status" value="1"/>
</dbReference>
<protein>
    <recommendedName>
        <fullName evidence="4">DUF924 domain-containing protein</fullName>
    </recommendedName>
</protein>
<dbReference type="Gene3D" id="1.20.58.320">
    <property type="entry name" value="TPR-like"/>
    <property type="match status" value="1"/>
</dbReference>
<evidence type="ECO:0008006" key="4">
    <source>
        <dbReference type="Google" id="ProtNLM"/>
    </source>
</evidence>
<keyword evidence="2" id="KW-0614">Plasmid</keyword>
<geneLocation type="plasmid" evidence="2 3">
    <name>pP742402</name>
</geneLocation>
<dbReference type="InterPro" id="IPR010323">
    <property type="entry name" value="DUF924"/>
</dbReference>
<name>B7KMD5_GLOC7</name>
<dbReference type="Proteomes" id="UP000002384">
    <property type="component" value="Plasmid pP742402"/>
</dbReference>
<organism evidence="2 3">
    <name type="scientific">Gloeothece citriformis (strain PCC 7424)</name>
    <name type="common">Cyanothece sp. (strain PCC 7424)</name>
    <dbReference type="NCBI Taxonomy" id="65393"/>
    <lineage>
        <taxon>Bacteria</taxon>
        <taxon>Bacillati</taxon>
        <taxon>Cyanobacteriota</taxon>
        <taxon>Cyanophyceae</taxon>
        <taxon>Oscillatoriophycideae</taxon>
        <taxon>Chroococcales</taxon>
        <taxon>Aphanothecaceae</taxon>
        <taxon>Gloeothece</taxon>
        <taxon>Gloeothece citriformis</taxon>
    </lineage>
</organism>
<proteinExistence type="predicted"/>
<feature type="region of interest" description="Disordered" evidence="1">
    <location>
        <begin position="169"/>
        <end position="190"/>
    </location>
</feature>
<dbReference type="HOGENOM" id="CLU_065010_2_0_3"/>
<keyword evidence="3" id="KW-1185">Reference proteome</keyword>
<evidence type="ECO:0000313" key="3">
    <source>
        <dbReference type="Proteomes" id="UP000002384"/>
    </source>
</evidence>
<evidence type="ECO:0000256" key="1">
    <source>
        <dbReference type="SAM" id="MobiDB-lite"/>
    </source>
</evidence>